<evidence type="ECO:0000256" key="11">
    <source>
        <dbReference type="ARBA" id="ARBA00022927"/>
    </source>
</evidence>
<evidence type="ECO:0000256" key="15">
    <source>
        <dbReference type="HAMAP-Rule" id="MF_01382"/>
    </source>
</evidence>
<dbReference type="EC" id="7.4.2.8" evidence="15"/>
<dbReference type="SUPFAM" id="SSF81767">
    <property type="entry name" value="Pre-protein crosslinking domain of SecA"/>
    <property type="match status" value="1"/>
</dbReference>
<dbReference type="InterPro" id="IPR011115">
    <property type="entry name" value="SecA_DEAD"/>
</dbReference>
<evidence type="ECO:0000313" key="20">
    <source>
        <dbReference type="Proteomes" id="UP000193553"/>
    </source>
</evidence>
<evidence type="ECO:0000256" key="6">
    <source>
        <dbReference type="ARBA" id="ARBA00022519"/>
    </source>
</evidence>
<dbReference type="NCBIfam" id="TIGR00963">
    <property type="entry name" value="secA"/>
    <property type="match status" value="1"/>
</dbReference>
<keyword evidence="13 15" id="KW-0811">Translocation</keyword>
<evidence type="ECO:0000256" key="12">
    <source>
        <dbReference type="ARBA" id="ARBA00022967"/>
    </source>
</evidence>
<feature type="binding site" evidence="15">
    <location>
        <position position="524"/>
    </location>
    <ligand>
        <name>ATP</name>
        <dbReference type="ChEBI" id="CHEBI:30616"/>
    </ligand>
</feature>
<dbReference type="SUPFAM" id="SSF52540">
    <property type="entry name" value="P-loop containing nucleoside triphosphate hydrolases"/>
    <property type="match status" value="2"/>
</dbReference>
<name>A0A1X3G7D0_9BRAD</name>
<dbReference type="PROSITE" id="PS51192">
    <property type="entry name" value="HELICASE_ATP_BIND_1"/>
    <property type="match status" value="1"/>
</dbReference>
<dbReference type="Gene3D" id="1.10.3060.10">
    <property type="entry name" value="Helical scaffold and wing domains of SecA"/>
    <property type="match status" value="1"/>
</dbReference>
<dbReference type="FunFam" id="3.40.50.300:FF:001790">
    <property type="entry name" value="Protein translocase subunit SecA"/>
    <property type="match status" value="1"/>
</dbReference>
<dbReference type="OrthoDB" id="9805579at2"/>
<dbReference type="Pfam" id="PF07516">
    <property type="entry name" value="SecA_SW"/>
    <property type="match status" value="1"/>
</dbReference>
<organism evidence="19 20">
    <name type="scientific">Bradyrhizobium canariense</name>
    <dbReference type="NCBI Taxonomy" id="255045"/>
    <lineage>
        <taxon>Bacteria</taxon>
        <taxon>Pseudomonadati</taxon>
        <taxon>Pseudomonadota</taxon>
        <taxon>Alphaproteobacteria</taxon>
        <taxon>Hyphomicrobiales</taxon>
        <taxon>Nitrobacteraceae</taxon>
        <taxon>Bradyrhizobium</taxon>
    </lineage>
</organism>
<comment type="similarity">
    <text evidence="2 15 16">Belongs to the SecA family.</text>
</comment>
<evidence type="ECO:0000259" key="18">
    <source>
        <dbReference type="PROSITE" id="PS51196"/>
    </source>
</evidence>
<dbReference type="InterPro" id="IPR044722">
    <property type="entry name" value="SecA_SF2_C"/>
</dbReference>
<dbReference type="InterPro" id="IPR014018">
    <property type="entry name" value="SecA_motor_DEAD"/>
</dbReference>
<gene>
    <name evidence="15" type="primary">secA</name>
    <name evidence="19" type="ORF">BSZ18_04615</name>
</gene>
<dbReference type="HAMAP" id="MF_01382">
    <property type="entry name" value="SecA"/>
    <property type="match status" value="1"/>
</dbReference>
<dbReference type="GO" id="GO:0043952">
    <property type="term" value="P:protein transport by the Sec complex"/>
    <property type="evidence" value="ECO:0007669"/>
    <property type="project" value="TreeGrafter"/>
</dbReference>
<keyword evidence="7" id="KW-0479">Metal-binding</keyword>
<evidence type="ECO:0000256" key="8">
    <source>
        <dbReference type="ARBA" id="ARBA00022741"/>
    </source>
</evidence>
<keyword evidence="10 15" id="KW-0067">ATP-binding</keyword>
<dbReference type="InterPro" id="IPR027417">
    <property type="entry name" value="P-loop_NTPase"/>
</dbReference>
<evidence type="ECO:0000256" key="5">
    <source>
        <dbReference type="ARBA" id="ARBA00022490"/>
    </source>
</evidence>
<dbReference type="RefSeq" id="WP_085357809.1">
    <property type="nucleotide sequence ID" value="NZ_NAFD01000122.1"/>
</dbReference>
<dbReference type="InterPro" id="IPR000185">
    <property type="entry name" value="SecA"/>
</dbReference>
<dbReference type="CDD" id="cd17928">
    <property type="entry name" value="DEXDc_SecA"/>
    <property type="match status" value="1"/>
</dbReference>
<keyword evidence="14 15" id="KW-0472">Membrane</keyword>
<evidence type="ECO:0000256" key="2">
    <source>
        <dbReference type="ARBA" id="ARBA00007650"/>
    </source>
</evidence>
<feature type="domain" description="SecA family profile" evidence="18">
    <location>
        <begin position="3"/>
        <end position="658"/>
    </location>
</feature>
<dbReference type="Pfam" id="PF21090">
    <property type="entry name" value="P-loop_SecA"/>
    <property type="match status" value="1"/>
</dbReference>
<accession>A0A1X3G7D0</accession>
<comment type="subunit">
    <text evidence="15">Monomer and homodimer. Part of the essential Sec protein translocation apparatus which comprises SecA, SecYEG and auxiliary proteins SecDF-YajC and YidC.</text>
</comment>
<dbReference type="InterPro" id="IPR011130">
    <property type="entry name" value="SecA_preprotein_X-link_dom"/>
</dbReference>
<protein>
    <recommendedName>
        <fullName evidence="15 16">Protein translocase subunit SecA</fullName>
        <ecNumber evidence="15">7.4.2.8</ecNumber>
    </recommendedName>
</protein>
<dbReference type="AlphaFoldDB" id="A0A1X3G7D0"/>
<evidence type="ECO:0000259" key="17">
    <source>
        <dbReference type="PROSITE" id="PS51192"/>
    </source>
</evidence>
<dbReference type="GO" id="GO:0046872">
    <property type="term" value="F:metal ion binding"/>
    <property type="evidence" value="ECO:0007669"/>
    <property type="project" value="UniProtKB-KW"/>
</dbReference>
<reference evidence="19 20" key="1">
    <citation type="submission" date="2017-03" db="EMBL/GenBank/DDBJ databases">
        <title>Whole genome sequences of fourteen strains of Bradyrhizobium canariense and one strain of Bradyrhizobium japonicum isolated from Lupinus (Papilionoideae: Genisteae) species in Algeria.</title>
        <authorList>
            <person name="Crovadore J."/>
            <person name="Chekireb D."/>
            <person name="Brachmann A."/>
            <person name="Chablais R."/>
            <person name="Cochard B."/>
            <person name="Lefort F."/>
        </authorList>
    </citation>
    <scope>NUCLEOTIDE SEQUENCE [LARGE SCALE GENOMIC DNA]</scope>
    <source>
        <strain evidence="19 20">UBMA195</strain>
    </source>
</reference>
<dbReference type="InterPro" id="IPR004027">
    <property type="entry name" value="SEC_C_motif"/>
</dbReference>
<dbReference type="GO" id="GO:0005524">
    <property type="term" value="F:ATP binding"/>
    <property type="evidence" value="ECO:0007669"/>
    <property type="project" value="UniProtKB-UniRule"/>
</dbReference>
<comment type="caution">
    <text evidence="19">The sequence shown here is derived from an EMBL/GenBank/DDBJ whole genome shotgun (WGS) entry which is preliminary data.</text>
</comment>
<dbReference type="GO" id="GO:0005829">
    <property type="term" value="C:cytosol"/>
    <property type="evidence" value="ECO:0007669"/>
    <property type="project" value="TreeGrafter"/>
</dbReference>
<dbReference type="InterPro" id="IPR036266">
    <property type="entry name" value="SecA_Wing/Scaffold_sf"/>
</dbReference>
<keyword evidence="12 15" id="KW-1278">Translocase</keyword>
<feature type="domain" description="Helicase ATP-binding" evidence="17">
    <location>
        <begin position="89"/>
        <end position="247"/>
    </location>
</feature>
<feature type="binding site" evidence="15">
    <location>
        <begin position="105"/>
        <end position="109"/>
    </location>
    <ligand>
        <name>ATP</name>
        <dbReference type="ChEBI" id="CHEBI:30616"/>
    </ligand>
</feature>
<dbReference type="GO" id="GO:0017038">
    <property type="term" value="P:protein import"/>
    <property type="evidence" value="ECO:0007669"/>
    <property type="project" value="InterPro"/>
</dbReference>
<dbReference type="PANTHER" id="PTHR30612:SF0">
    <property type="entry name" value="CHLOROPLAST PROTEIN-TRANSPORTING ATPASE"/>
    <property type="match status" value="1"/>
</dbReference>
<dbReference type="Gene3D" id="3.90.1440.10">
    <property type="entry name" value="SecA, preprotein cross-linking domain"/>
    <property type="match status" value="1"/>
</dbReference>
<dbReference type="GO" id="GO:0008564">
    <property type="term" value="F:protein-exporting ATPase activity"/>
    <property type="evidence" value="ECO:0007669"/>
    <property type="project" value="UniProtKB-EC"/>
</dbReference>
<dbReference type="GO" id="GO:0005886">
    <property type="term" value="C:plasma membrane"/>
    <property type="evidence" value="ECO:0007669"/>
    <property type="project" value="UniProtKB-SubCell"/>
</dbReference>
<keyword evidence="9" id="KW-0862">Zinc</keyword>
<dbReference type="InterPro" id="IPR020937">
    <property type="entry name" value="SecA_CS"/>
</dbReference>
<dbReference type="STRING" id="255045.SAMN05444158_5492"/>
<evidence type="ECO:0000256" key="7">
    <source>
        <dbReference type="ARBA" id="ARBA00022723"/>
    </source>
</evidence>
<dbReference type="InterPro" id="IPR014001">
    <property type="entry name" value="Helicase_ATP-bd"/>
</dbReference>
<keyword evidence="5 15" id="KW-0963">Cytoplasm</keyword>
<evidence type="ECO:0000256" key="14">
    <source>
        <dbReference type="ARBA" id="ARBA00023136"/>
    </source>
</evidence>
<dbReference type="PROSITE" id="PS51196">
    <property type="entry name" value="SECA_MOTOR_DEAD"/>
    <property type="match status" value="1"/>
</dbReference>
<dbReference type="GO" id="GO:0065002">
    <property type="term" value="P:intracellular protein transmembrane transport"/>
    <property type="evidence" value="ECO:0007669"/>
    <property type="project" value="UniProtKB-UniRule"/>
</dbReference>
<keyword evidence="11 15" id="KW-0653">Protein transport</keyword>
<feature type="binding site" evidence="15">
    <location>
        <position position="87"/>
    </location>
    <ligand>
        <name>ATP</name>
        <dbReference type="ChEBI" id="CHEBI:30616"/>
    </ligand>
</feature>
<keyword evidence="6" id="KW-0997">Cell inner membrane</keyword>
<dbReference type="SMART" id="SM00958">
    <property type="entry name" value="SecA_PP_bind"/>
    <property type="match status" value="1"/>
</dbReference>
<dbReference type="EMBL" id="NAFI01000143">
    <property type="protein sequence ID" value="OSJ17330.1"/>
    <property type="molecule type" value="Genomic_DNA"/>
</dbReference>
<dbReference type="PRINTS" id="PR00906">
    <property type="entry name" value="SECA"/>
</dbReference>
<evidence type="ECO:0000256" key="3">
    <source>
        <dbReference type="ARBA" id="ARBA00022448"/>
    </source>
</evidence>
<keyword evidence="3 15" id="KW-0813">Transport</keyword>
<dbReference type="SMART" id="SM00957">
    <property type="entry name" value="SecA_DEAD"/>
    <property type="match status" value="1"/>
</dbReference>
<dbReference type="InterPro" id="IPR036670">
    <property type="entry name" value="SecA_X-link_sf"/>
</dbReference>
<dbReference type="InterPro" id="IPR011116">
    <property type="entry name" value="SecA_Wing/Scaffold"/>
</dbReference>
<dbReference type="SUPFAM" id="SSF81886">
    <property type="entry name" value="Helical scaffold and wing domains of SecA"/>
    <property type="match status" value="1"/>
</dbReference>
<dbReference type="GO" id="GO:0031522">
    <property type="term" value="C:cell envelope Sec protein transport complex"/>
    <property type="evidence" value="ECO:0007669"/>
    <property type="project" value="TreeGrafter"/>
</dbReference>
<evidence type="ECO:0000256" key="10">
    <source>
        <dbReference type="ARBA" id="ARBA00022840"/>
    </source>
</evidence>
<dbReference type="Pfam" id="PF02810">
    <property type="entry name" value="SEC-C"/>
    <property type="match status" value="1"/>
</dbReference>
<dbReference type="Pfam" id="PF01043">
    <property type="entry name" value="SecA_PP_bind"/>
    <property type="match status" value="1"/>
</dbReference>
<dbReference type="FunFam" id="1.10.3060.10:FF:000003">
    <property type="entry name" value="Protein translocase subunit SecA"/>
    <property type="match status" value="1"/>
</dbReference>
<evidence type="ECO:0000256" key="16">
    <source>
        <dbReference type="RuleBase" id="RU003874"/>
    </source>
</evidence>
<sequence length="946" mass="106845">MIGALARKFFGSANDRRVKGYQSRVNAINALEPEVSKLSDEALKARTVEFRKQLAEGKTLDDLLVPAFATVREAAKRTLGQRHFDVQLIGGMVLHEGDIAEMKTGEGKTLVATLAVYLNALAGQGVHVVTVNDYLARRDSAWMGQIYGFLGLTTGVIVHGLDDSERKMAYACDITYGTNNEYGFDYLRDNMKYRLEDMVQRPHFYAIVDEVDSILIDEARTPLIISGPLDDRSDFYNTIDGFLPKLDKSDYDVDEKQRTVTLTEAGMEKIETLLRDAGQLKGESLYDVENVSVVHHINQALRAHTLFTRDKDYIVRDDEVVIIDEFTGRMMQGRRYSEGLHQALEAKEHVQVQPENQTLASITFQNYFRMYEKLAGMTGTALTEADELFDIYKLEVVEIPTNLPVARLDEDDEVYRTQNEKYAAILAEIERANARLQPVLVGTASIEKSEVIAEYLKKHGYRQIDFGNENSMQKLYAAARAGKPAKLFAVLNARFHEQEAYIVAEAGVPGAITIATNMAGRGTDIKLGGSLEMRIQQEAASIEDEAEKALKIEQIKADIEHFRDIVLKAEEEVEIEPAKGSKPAKTVKKPGGLYIMGSERHESRRIDNQLRGRSGRQGDPGRSKFFLSLEDDLMRIFGSDRLDSMLQRLGLQEGEAIIHPWINKALEKAQQKVEARNFDIRKNLLKFDNVQNDQRKVIFDQRVDLMKDDSVAETVADMRHAFIDDLVAKHVPEHAYAEQWDVAGLKEELKRVLDLDLPVEDWAKEEGIADEELLTRIETRADEHMAAKVAQWGPDVMRYVEKTILLQTLDHLWREHLIMLDHLRQVIGLRGYGQRDPLQEYKTEAFNLFQEMSAHLREAVTAQLMRVEIVPPEQEAPVLPPMEAHKFDPNTGEDEMALASVTLGAQATDAALRDPKNPASWGKIGRNEDCPCGSGKKYKHCHGRYA</sequence>
<dbReference type="FunFam" id="3.90.1440.10:FF:000001">
    <property type="entry name" value="Preprotein translocase subunit SecA"/>
    <property type="match status" value="1"/>
</dbReference>
<proteinExistence type="inferred from homology"/>
<dbReference type="NCBIfam" id="NF009538">
    <property type="entry name" value="PRK12904.1"/>
    <property type="match status" value="1"/>
</dbReference>
<evidence type="ECO:0000313" key="19">
    <source>
        <dbReference type="EMBL" id="OSJ17330.1"/>
    </source>
</evidence>
<comment type="cofactor">
    <cofactor evidence="1">
        <name>Zn(2+)</name>
        <dbReference type="ChEBI" id="CHEBI:29105"/>
    </cofactor>
</comment>
<dbReference type="FunFam" id="3.40.50.300:FF:000334">
    <property type="entry name" value="Protein translocase subunit SecA"/>
    <property type="match status" value="1"/>
</dbReference>
<evidence type="ECO:0000256" key="4">
    <source>
        <dbReference type="ARBA" id="ARBA00022475"/>
    </source>
</evidence>
<evidence type="ECO:0000256" key="1">
    <source>
        <dbReference type="ARBA" id="ARBA00001947"/>
    </source>
</evidence>
<keyword evidence="4 15" id="KW-1003">Cell membrane</keyword>
<evidence type="ECO:0000256" key="13">
    <source>
        <dbReference type="ARBA" id="ARBA00023010"/>
    </source>
</evidence>
<dbReference type="PANTHER" id="PTHR30612">
    <property type="entry name" value="SECA INNER MEMBRANE COMPONENT OF SEC PROTEIN SECRETION SYSTEM"/>
    <property type="match status" value="1"/>
</dbReference>
<dbReference type="Proteomes" id="UP000193553">
    <property type="component" value="Unassembled WGS sequence"/>
</dbReference>
<dbReference type="PROSITE" id="PS01312">
    <property type="entry name" value="SECA"/>
    <property type="match status" value="1"/>
</dbReference>
<keyword evidence="8 15" id="KW-0547">Nucleotide-binding</keyword>
<evidence type="ECO:0000256" key="9">
    <source>
        <dbReference type="ARBA" id="ARBA00022833"/>
    </source>
</evidence>
<dbReference type="CDD" id="cd18803">
    <property type="entry name" value="SF2_C_secA"/>
    <property type="match status" value="1"/>
</dbReference>
<comment type="function">
    <text evidence="15">Part of the Sec protein translocase complex. Interacts with the SecYEG preprotein conducting channel. Has a central role in coupling the hydrolysis of ATP to the transfer of proteins into and across the cell membrane, serving both as a receptor for the preprotein-SecB complex and as an ATP-driven molecular motor driving the stepwise translocation of polypeptide chains across the membrane.</text>
</comment>
<dbReference type="GO" id="GO:0006605">
    <property type="term" value="P:protein targeting"/>
    <property type="evidence" value="ECO:0007669"/>
    <property type="project" value="UniProtKB-UniRule"/>
</dbReference>
<dbReference type="Gene3D" id="3.40.50.300">
    <property type="entry name" value="P-loop containing nucleotide triphosphate hydrolases"/>
    <property type="match status" value="2"/>
</dbReference>
<comment type="catalytic activity">
    <reaction evidence="15">
        <text>ATP + H2O + cellular proteinSide 1 = ADP + phosphate + cellular proteinSide 2.</text>
        <dbReference type="EC" id="7.4.2.8"/>
    </reaction>
</comment>
<dbReference type="Pfam" id="PF07517">
    <property type="entry name" value="SecA_DEAD"/>
    <property type="match status" value="1"/>
</dbReference>
<comment type="subcellular location">
    <subcellularLocation>
        <location evidence="15">Cell membrane</location>
        <topology evidence="15">Peripheral membrane protein</topology>
        <orientation evidence="15">Cytoplasmic side</orientation>
    </subcellularLocation>
    <subcellularLocation>
        <location evidence="15">Cytoplasm</location>
    </subcellularLocation>
    <text evidence="15">Distribution is 50-50.</text>
</comment>